<comment type="similarity">
    <text evidence="7">Belongs to the binding-protein-dependent transport system permease family.</text>
</comment>
<feature type="domain" description="ABC transmembrane type-1" evidence="8">
    <location>
        <begin position="101"/>
        <end position="292"/>
    </location>
</feature>
<sequence length="307" mass="32733">MSNSDPLEHFVAPYDDSVSFDELPDAPPTTGYRPSIMGWIGITVAVFWLAVALIGPFIAPYGENALPFPDAYSEFQSPRSGAWLGTDVEDRDVLSRIMFGAGRTIGISLSATLLAYLTGVVLGIGAAVSGPRVDMAMSRINDAFLSLPTIMLGLVVVAAVGSSIPVLIVTAGLIYASVVFRLSRAIGMEIMVMDFVEAAKVRGEGRWWIITREIWPNARMPLITDFGLRLIYVILFISSLSFLGLGVQPPKADWGSMVRDNLGALQYGGSIISVVAPALAIASLTVGINLIVDDVSAHGGGKLSKRM</sequence>
<feature type="transmembrane region" description="Helical" evidence="7">
    <location>
        <begin position="105"/>
        <end position="128"/>
    </location>
</feature>
<evidence type="ECO:0000256" key="4">
    <source>
        <dbReference type="ARBA" id="ARBA00022692"/>
    </source>
</evidence>
<evidence type="ECO:0000313" key="10">
    <source>
        <dbReference type="Proteomes" id="UP000183982"/>
    </source>
</evidence>
<evidence type="ECO:0000256" key="5">
    <source>
        <dbReference type="ARBA" id="ARBA00022989"/>
    </source>
</evidence>
<keyword evidence="4 7" id="KW-0812">Transmembrane</keyword>
<evidence type="ECO:0000256" key="1">
    <source>
        <dbReference type="ARBA" id="ARBA00004651"/>
    </source>
</evidence>
<keyword evidence="2 7" id="KW-0813">Transport</keyword>
<evidence type="ECO:0000259" key="8">
    <source>
        <dbReference type="PROSITE" id="PS50928"/>
    </source>
</evidence>
<dbReference type="Proteomes" id="UP000183982">
    <property type="component" value="Unassembled WGS sequence"/>
</dbReference>
<dbReference type="InterPro" id="IPR050366">
    <property type="entry name" value="BP-dependent_transpt_permease"/>
</dbReference>
<accession>A0A1M6N1W0</accession>
<dbReference type="Pfam" id="PF00528">
    <property type="entry name" value="BPD_transp_1"/>
    <property type="match status" value="1"/>
</dbReference>
<reference evidence="10" key="1">
    <citation type="submission" date="2016-11" db="EMBL/GenBank/DDBJ databases">
        <authorList>
            <person name="Varghese N."/>
            <person name="Submissions S."/>
        </authorList>
    </citation>
    <scope>NUCLEOTIDE SEQUENCE [LARGE SCALE GENOMIC DNA]</scope>
    <source>
        <strain evidence="10">DSM 100564</strain>
    </source>
</reference>
<dbReference type="CDD" id="cd06261">
    <property type="entry name" value="TM_PBP2"/>
    <property type="match status" value="1"/>
</dbReference>
<dbReference type="RefSeq" id="WP_083599331.1">
    <property type="nucleotide sequence ID" value="NZ_FQZQ01000015.1"/>
</dbReference>
<evidence type="ECO:0000256" key="2">
    <source>
        <dbReference type="ARBA" id="ARBA00022448"/>
    </source>
</evidence>
<name>A0A1M6N1W0_9RHOB</name>
<dbReference type="OrthoDB" id="9766870at2"/>
<dbReference type="InterPro" id="IPR035906">
    <property type="entry name" value="MetI-like_sf"/>
</dbReference>
<keyword evidence="5 7" id="KW-1133">Transmembrane helix</keyword>
<dbReference type="Gene3D" id="1.10.3720.10">
    <property type="entry name" value="MetI-like"/>
    <property type="match status" value="1"/>
</dbReference>
<dbReference type="GO" id="GO:0005886">
    <property type="term" value="C:plasma membrane"/>
    <property type="evidence" value="ECO:0007669"/>
    <property type="project" value="UniProtKB-SubCell"/>
</dbReference>
<dbReference type="GO" id="GO:0055085">
    <property type="term" value="P:transmembrane transport"/>
    <property type="evidence" value="ECO:0007669"/>
    <property type="project" value="InterPro"/>
</dbReference>
<evidence type="ECO:0000256" key="3">
    <source>
        <dbReference type="ARBA" id="ARBA00022475"/>
    </source>
</evidence>
<feature type="transmembrane region" description="Helical" evidence="7">
    <location>
        <begin position="140"/>
        <end position="160"/>
    </location>
</feature>
<feature type="transmembrane region" description="Helical" evidence="7">
    <location>
        <begin position="226"/>
        <end position="247"/>
    </location>
</feature>
<dbReference type="PANTHER" id="PTHR43386:SF25">
    <property type="entry name" value="PEPTIDE ABC TRANSPORTER PERMEASE PROTEIN"/>
    <property type="match status" value="1"/>
</dbReference>
<evidence type="ECO:0000256" key="7">
    <source>
        <dbReference type="RuleBase" id="RU363032"/>
    </source>
</evidence>
<gene>
    <name evidence="9" type="ORF">SAMN05444000_1159</name>
</gene>
<feature type="transmembrane region" description="Helical" evidence="7">
    <location>
        <begin position="267"/>
        <end position="292"/>
    </location>
</feature>
<dbReference type="STRING" id="1470563.SAMN05444000_1159"/>
<comment type="subcellular location">
    <subcellularLocation>
        <location evidence="1 7">Cell membrane</location>
        <topology evidence="1 7">Multi-pass membrane protein</topology>
    </subcellularLocation>
</comment>
<keyword evidence="10" id="KW-1185">Reference proteome</keyword>
<dbReference type="PROSITE" id="PS50928">
    <property type="entry name" value="ABC_TM1"/>
    <property type="match status" value="1"/>
</dbReference>
<feature type="transmembrane region" description="Helical" evidence="7">
    <location>
        <begin position="36"/>
        <end position="59"/>
    </location>
</feature>
<dbReference type="SUPFAM" id="SSF161098">
    <property type="entry name" value="MetI-like"/>
    <property type="match status" value="1"/>
</dbReference>
<proteinExistence type="inferred from homology"/>
<dbReference type="AlphaFoldDB" id="A0A1M6N1W0"/>
<keyword evidence="6 7" id="KW-0472">Membrane</keyword>
<evidence type="ECO:0000313" key="9">
    <source>
        <dbReference type="EMBL" id="SHJ89623.1"/>
    </source>
</evidence>
<organism evidence="9 10">
    <name type="scientific">Shimia gijangensis</name>
    <dbReference type="NCBI Taxonomy" id="1470563"/>
    <lineage>
        <taxon>Bacteria</taxon>
        <taxon>Pseudomonadati</taxon>
        <taxon>Pseudomonadota</taxon>
        <taxon>Alphaproteobacteria</taxon>
        <taxon>Rhodobacterales</taxon>
        <taxon>Roseobacteraceae</taxon>
    </lineage>
</organism>
<dbReference type="PANTHER" id="PTHR43386">
    <property type="entry name" value="OLIGOPEPTIDE TRANSPORT SYSTEM PERMEASE PROTEIN APPC"/>
    <property type="match status" value="1"/>
</dbReference>
<protein>
    <submittedName>
        <fullName evidence="9">Peptide/nickel transport system permease protein</fullName>
    </submittedName>
</protein>
<evidence type="ECO:0000256" key="6">
    <source>
        <dbReference type="ARBA" id="ARBA00023136"/>
    </source>
</evidence>
<dbReference type="InterPro" id="IPR000515">
    <property type="entry name" value="MetI-like"/>
</dbReference>
<keyword evidence="3" id="KW-1003">Cell membrane</keyword>
<dbReference type="EMBL" id="FQZQ01000015">
    <property type="protein sequence ID" value="SHJ89623.1"/>
    <property type="molecule type" value="Genomic_DNA"/>
</dbReference>